<dbReference type="Proteomes" id="UP000516444">
    <property type="component" value="Chromosome"/>
</dbReference>
<accession>A0A7G1P1W7</accession>
<dbReference type="AlphaFoldDB" id="A0A7G1P1W7"/>
<gene>
    <name evidence="1" type="ORF">GCM10017557_35100</name>
</gene>
<dbReference type="KEGG" id="sgm:GCM10017557_35100"/>
<dbReference type="EMBL" id="AP023440">
    <property type="protein sequence ID" value="BCL28651.1"/>
    <property type="molecule type" value="Genomic_DNA"/>
</dbReference>
<evidence type="ECO:0000313" key="1">
    <source>
        <dbReference type="EMBL" id="BCL28651.1"/>
    </source>
</evidence>
<name>A0A7G1P1W7_9ACTN</name>
<organism evidence="1 2">
    <name type="scientific">Streptomyces aurantiacus</name>
    <dbReference type="NCBI Taxonomy" id="47760"/>
    <lineage>
        <taxon>Bacteria</taxon>
        <taxon>Bacillati</taxon>
        <taxon>Actinomycetota</taxon>
        <taxon>Actinomycetes</taxon>
        <taxon>Kitasatosporales</taxon>
        <taxon>Streptomycetaceae</taxon>
        <taxon>Streptomyces</taxon>
        <taxon>Streptomyces aurantiacus group</taxon>
    </lineage>
</organism>
<evidence type="ECO:0000313" key="2">
    <source>
        <dbReference type="Proteomes" id="UP000516444"/>
    </source>
</evidence>
<dbReference type="OrthoDB" id="8427993at2"/>
<keyword evidence="2" id="KW-1185">Reference proteome</keyword>
<protein>
    <submittedName>
        <fullName evidence="1">Uncharacterized protein</fullName>
    </submittedName>
</protein>
<reference evidence="1 2" key="1">
    <citation type="journal article" date="2014" name="Int. J. Syst. Evol. Microbiol.">
        <title>Complete genome sequence of Corynebacterium casei LMG S-19264T (=DSM 44701T), isolated from a smear-ripened cheese.</title>
        <authorList>
            <consortium name="US DOE Joint Genome Institute (JGI-PGF)"/>
            <person name="Walter F."/>
            <person name="Albersmeier A."/>
            <person name="Kalinowski J."/>
            <person name="Ruckert C."/>
        </authorList>
    </citation>
    <scope>NUCLEOTIDE SEQUENCE [LARGE SCALE GENOMIC DNA]</scope>
    <source>
        <strain evidence="1 2">JCM 4677</strain>
    </source>
</reference>
<sequence length="294" mass="33112">MTDEQSATDDPTHVQDNGRELVAQAFESARRSGRLNWTEMTTAVLKNRLLDITGRAFKESDYGARDIASFVKAYPDLLALDNSAIPPKVKLITTSVTENAKLPIASQGRIRPDLWRAVMDYRSGRSYYWDGKQAIANDSATLGPLPKFPTISSEEMDNWRRNFQETLPEKISLSEQEGEQLENWVTVRLPTNNLPLQARSLWNEHLNNRVVKLLREWFRDNSLLMPDDMVQQRTTSRSATPVGVAQLREFILRCVKNMTEDELKAINLPPSAVLRAYGGGEAGLRLGLGRQGGL</sequence>
<dbReference type="RefSeq" id="WP_157871453.1">
    <property type="nucleotide sequence ID" value="NZ_AP023440.1"/>
</dbReference>
<proteinExistence type="predicted"/>